<dbReference type="GO" id="GO:0016787">
    <property type="term" value="F:hydrolase activity"/>
    <property type="evidence" value="ECO:0007669"/>
    <property type="project" value="UniProtKB-KW"/>
</dbReference>
<dbReference type="Gene3D" id="3.40.50.1820">
    <property type="entry name" value="alpha/beta hydrolase"/>
    <property type="match status" value="1"/>
</dbReference>
<dbReference type="PANTHER" id="PTHR37017">
    <property type="entry name" value="AB HYDROLASE-1 DOMAIN-CONTAINING PROTEIN-RELATED"/>
    <property type="match status" value="1"/>
</dbReference>
<dbReference type="InterPro" id="IPR000073">
    <property type="entry name" value="AB_hydrolase_1"/>
</dbReference>
<reference evidence="3" key="1">
    <citation type="journal article" date="2019" name="Int. J. Syst. Evol. Microbiol.">
        <title>The Global Catalogue of Microorganisms (GCM) 10K type strain sequencing project: providing services to taxonomists for standard genome sequencing and annotation.</title>
        <authorList>
            <consortium name="The Broad Institute Genomics Platform"/>
            <consortium name="The Broad Institute Genome Sequencing Center for Infectious Disease"/>
            <person name="Wu L."/>
            <person name="Ma J."/>
        </authorList>
    </citation>
    <scope>NUCLEOTIDE SEQUENCE [LARGE SCALE GENOMIC DNA]</scope>
    <source>
        <strain evidence="3">JCM 17017</strain>
    </source>
</reference>
<proteinExistence type="predicted"/>
<protein>
    <submittedName>
        <fullName evidence="2">Alpha/beta hydrolase</fullName>
    </submittedName>
</protein>
<dbReference type="PANTHER" id="PTHR37017:SF11">
    <property type="entry name" value="ESTERASE_LIPASE_THIOESTERASE DOMAIN-CONTAINING PROTEIN"/>
    <property type="match status" value="1"/>
</dbReference>
<evidence type="ECO:0000259" key="1">
    <source>
        <dbReference type="Pfam" id="PF12697"/>
    </source>
</evidence>
<sequence length="280" mass="29043">MADAPIVLLHGFYHGSWAWTEVIAELAARGRAGVAVDMAAHGLLAKSPLAAHRRPFDPAAYATEPSPVAGIGLDAAADLLIAQLSRAGGGNPVSVVTHSMGGAVLTRAAEREPALVSHMVYLAAYMPATGTPCLAYPSLPEGSSNRFMPLLVGDPAATGALRIDPRSPDPAVQDAIREAFYGDVDPSTAAAAAALLSCDAPLAMVTDSTELTAHGWGSLPRSYVVCTEDRTLPAPLQRLFIRQADAAFPANLTRVVELPASHSAFLSVPGRVAELLADLP</sequence>
<evidence type="ECO:0000313" key="2">
    <source>
        <dbReference type="EMBL" id="GAA3800958.1"/>
    </source>
</evidence>
<dbReference type="SUPFAM" id="SSF53474">
    <property type="entry name" value="alpha/beta-Hydrolases"/>
    <property type="match status" value="1"/>
</dbReference>
<dbReference type="Pfam" id="PF12697">
    <property type="entry name" value="Abhydrolase_6"/>
    <property type="match status" value="1"/>
</dbReference>
<gene>
    <name evidence="2" type="ORF">GCM10022380_18060</name>
</gene>
<dbReference type="InterPro" id="IPR029058">
    <property type="entry name" value="AB_hydrolase_fold"/>
</dbReference>
<evidence type="ECO:0000313" key="3">
    <source>
        <dbReference type="Proteomes" id="UP001501624"/>
    </source>
</evidence>
<dbReference type="InterPro" id="IPR052897">
    <property type="entry name" value="Sec-Metab_Biosynth_Hydrolase"/>
</dbReference>
<accession>A0ABP7HUY8</accession>
<name>A0ABP7HUY8_9PSEU</name>
<dbReference type="RefSeq" id="WP_237335112.1">
    <property type="nucleotide sequence ID" value="NZ_BAABCM010000001.1"/>
</dbReference>
<dbReference type="Proteomes" id="UP001501624">
    <property type="component" value="Unassembled WGS sequence"/>
</dbReference>
<organism evidence="2 3">
    <name type="scientific">Amycolatopsis tucumanensis</name>
    <dbReference type="NCBI Taxonomy" id="401106"/>
    <lineage>
        <taxon>Bacteria</taxon>
        <taxon>Bacillati</taxon>
        <taxon>Actinomycetota</taxon>
        <taxon>Actinomycetes</taxon>
        <taxon>Pseudonocardiales</taxon>
        <taxon>Pseudonocardiaceae</taxon>
        <taxon>Amycolatopsis</taxon>
    </lineage>
</organism>
<dbReference type="EMBL" id="BAABCM010000001">
    <property type="protein sequence ID" value="GAA3800958.1"/>
    <property type="molecule type" value="Genomic_DNA"/>
</dbReference>
<keyword evidence="2" id="KW-0378">Hydrolase</keyword>
<feature type="domain" description="AB hydrolase-1" evidence="1">
    <location>
        <begin position="6"/>
        <end position="274"/>
    </location>
</feature>
<keyword evidence="3" id="KW-1185">Reference proteome</keyword>
<comment type="caution">
    <text evidence="2">The sequence shown here is derived from an EMBL/GenBank/DDBJ whole genome shotgun (WGS) entry which is preliminary data.</text>
</comment>